<feature type="compositionally biased region" description="Basic residues" evidence="1">
    <location>
        <begin position="272"/>
        <end position="282"/>
    </location>
</feature>
<dbReference type="InterPro" id="IPR050052">
    <property type="entry name" value="ATP-dep_Clp_protease_ClpX"/>
</dbReference>
<organism evidence="3 4">
    <name type="scientific">Pseudomonas phage vB_Pae_AM.P2</name>
    <dbReference type="NCBI Taxonomy" id="2731695"/>
    <lineage>
        <taxon>Viruses</taxon>
        <taxon>Duplodnaviria</taxon>
        <taxon>Heunggongvirae</taxon>
        <taxon>Uroviricota</taxon>
        <taxon>Caudoviricetes</taxon>
        <taxon>Schitoviridae</taxon>
        <taxon>Migulavirinae</taxon>
        <taxon>Luzseptimavirus</taxon>
        <taxon>Luzseptimavirus KPP21</taxon>
    </lineage>
</organism>
<dbReference type="Pfam" id="PF00004">
    <property type="entry name" value="AAA"/>
    <property type="match status" value="1"/>
</dbReference>
<proteinExistence type="predicted"/>
<dbReference type="SUPFAM" id="SSF52540">
    <property type="entry name" value="P-loop containing nucleoside triphosphate hydrolases"/>
    <property type="match status" value="1"/>
</dbReference>
<dbReference type="InterPro" id="IPR027417">
    <property type="entry name" value="P-loop_NTPase"/>
</dbReference>
<dbReference type="GO" id="GO:0016887">
    <property type="term" value="F:ATP hydrolysis activity"/>
    <property type="evidence" value="ECO:0007669"/>
    <property type="project" value="InterPro"/>
</dbReference>
<reference evidence="3 4" key="1">
    <citation type="journal article" date="2021" name="MSphere">
        <title>A Novel N4-Like Bacteriophage Isolated from a Wastewater Source in South India with Activity against Several Multidrug-Resistant Clinical Pseudomonas aeruginosa Isolates.</title>
        <authorList>
            <person name="Menon N.D."/>
            <person name="Kumar M.S."/>
            <person name="Satheesh Babu T.G."/>
            <person name="Bose S."/>
            <person name="Vijayakumar G."/>
            <person name="Baswe M."/>
            <person name="Chatterjee M."/>
            <person name="D'Silva J.R."/>
            <person name="Shetty K."/>
            <person name="Haripriyan J."/>
            <person name="Kumar A."/>
            <person name="Nair S."/>
            <person name="Somanath P."/>
            <person name="Nair B.G."/>
            <person name="Nizet V."/>
            <person name="Kumar G.B."/>
        </authorList>
    </citation>
    <scope>NUCLEOTIDE SEQUENCE [LARGE SCALE GENOMIC DNA]</scope>
</reference>
<dbReference type="SMART" id="SM00382">
    <property type="entry name" value="AAA"/>
    <property type="match status" value="1"/>
</dbReference>
<evidence type="ECO:0000259" key="2">
    <source>
        <dbReference type="SMART" id="SM00382"/>
    </source>
</evidence>
<dbReference type="Gene3D" id="3.40.50.300">
    <property type="entry name" value="P-loop containing nucleotide triphosphate hydrolases"/>
    <property type="match status" value="1"/>
</dbReference>
<evidence type="ECO:0000256" key="1">
    <source>
        <dbReference type="SAM" id="MobiDB-lite"/>
    </source>
</evidence>
<keyword evidence="3" id="KW-0547">Nucleotide-binding</keyword>
<sequence length="295" mass="32454">MSLSNERNPSLQEFVMTNINASAIESIRRCMTVHMESIGTVRPHFMLTGSSGAGKSYTVQAIAEELELPFVEINCAQLTKEGLSGNSLAKEMAAVKGFSGVPTVVFADEFDKLLIAGNSNSDLAHESTAGVQNEFLKMLESDITKVYGDYGKYQEVNVGKVLFIFAGAFNGVDMHNLDDLRSVGVKNEFLGRVPLHFHLEKPTLDDLLGLLNRSALMEGYLELFSSVKRDTARKAIAEAIKQGYDSNTLGVRFINTLVHQYFIEGGFQAKKPSQKRPARSPHKQPLDFSRGAATR</sequence>
<evidence type="ECO:0000313" key="3">
    <source>
        <dbReference type="EMBL" id="QKE56039.1"/>
    </source>
</evidence>
<evidence type="ECO:0000313" key="4">
    <source>
        <dbReference type="Proteomes" id="UP000595519"/>
    </source>
</evidence>
<dbReference type="InterPro" id="IPR003593">
    <property type="entry name" value="AAA+_ATPase"/>
</dbReference>
<keyword evidence="3" id="KW-0067">ATP-binding</keyword>
<dbReference type="GO" id="GO:0008233">
    <property type="term" value="F:peptidase activity"/>
    <property type="evidence" value="ECO:0007669"/>
    <property type="project" value="UniProtKB-KW"/>
</dbReference>
<dbReference type="PANTHER" id="PTHR48102:SF7">
    <property type="entry name" value="ATP-DEPENDENT CLP PROTEASE ATP-BINDING SUBUNIT CLPX-LIKE, MITOCHONDRIAL"/>
    <property type="match status" value="1"/>
</dbReference>
<feature type="region of interest" description="Disordered" evidence="1">
    <location>
        <begin position="269"/>
        <end position="295"/>
    </location>
</feature>
<gene>
    <name evidence="3" type="ORF">AMP2_gp091</name>
</gene>
<dbReference type="EMBL" id="MT416090">
    <property type="protein sequence ID" value="QKE56039.1"/>
    <property type="molecule type" value="Genomic_DNA"/>
</dbReference>
<dbReference type="PANTHER" id="PTHR48102">
    <property type="entry name" value="ATP-DEPENDENT CLP PROTEASE ATP-BINDING SUBUNIT CLPX-LIKE, MITOCHONDRIAL-RELATED"/>
    <property type="match status" value="1"/>
</dbReference>
<dbReference type="Proteomes" id="UP000595519">
    <property type="component" value="Segment"/>
</dbReference>
<feature type="domain" description="AAA+ ATPase" evidence="2">
    <location>
        <begin position="41"/>
        <end position="203"/>
    </location>
</feature>
<protein>
    <submittedName>
        <fullName evidence="3">ATP-dependent Clp protease ATP-binding subunit</fullName>
    </submittedName>
</protein>
<dbReference type="GO" id="GO:0005524">
    <property type="term" value="F:ATP binding"/>
    <property type="evidence" value="ECO:0007669"/>
    <property type="project" value="UniProtKB-KW"/>
</dbReference>
<name>A0A7S5W9F8_9CAUD</name>
<accession>A0A7S5W9F8</accession>
<keyword evidence="3" id="KW-0645">Protease</keyword>
<dbReference type="InterPro" id="IPR003959">
    <property type="entry name" value="ATPase_AAA_core"/>
</dbReference>
<dbReference type="GO" id="GO:0051603">
    <property type="term" value="P:proteolysis involved in protein catabolic process"/>
    <property type="evidence" value="ECO:0007669"/>
    <property type="project" value="TreeGrafter"/>
</dbReference>
<keyword evidence="3" id="KW-0378">Hydrolase</keyword>